<proteinExistence type="predicted"/>
<dbReference type="EMBL" id="JAKNSF020000002">
    <property type="protein sequence ID" value="KAK7741405.1"/>
    <property type="molecule type" value="Genomic_DNA"/>
</dbReference>
<sequence>MKRAAEDEYPTPARTIKKIRIRRRSVTKSADLPPPTLKRKNTPGPIFLPPQGQKMANIKAVHEAAKPPKGFYNEDLFDLSSRRLINPLPVKYEWRVQKSTTPAGTSPSPSPEPDIEPRFWYPAPIEDDIKKTLFLHPSRRRVVWVGRLAEDKLKEEVKKYHRVKDLWLFQASDAYMPGYDEKAEFIASVYEHEMLSPWVVCWLSELIGMEEVGRILEHIEVNLEKSLAEME</sequence>
<protein>
    <submittedName>
        <fullName evidence="2">Uncharacterized protein</fullName>
    </submittedName>
</protein>
<organism evidence="2 3">
    <name type="scientific">Diaporthe eres</name>
    <name type="common">Phomopsis oblonga</name>
    <dbReference type="NCBI Taxonomy" id="83184"/>
    <lineage>
        <taxon>Eukaryota</taxon>
        <taxon>Fungi</taxon>
        <taxon>Dikarya</taxon>
        <taxon>Ascomycota</taxon>
        <taxon>Pezizomycotina</taxon>
        <taxon>Sordariomycetes</taxon>
        <taxon>Sordariomycetidae</taxon>
        <taxon>Diaporthales</taxon>
        <taxon>Diaporthaceae</taxon>
        <taxon>Diaporthe</taxon>
        <taxon>Diaporthe eres species complex</taxon>
    </lineage>
</organism>
<reference evidence="2 3" key="1">
    <citation type="submission" date="2024-02" db="EMBL/GenBank/DDBJ databases">
        <title>De novo assembly and annotation of 12 fungi associated with fruit tree decline syndrome in Ontario, Canada.</title>
        <authorList>
            <person name="Sulman M."/>
            <person name="Ellouze W."/>
            <person name="Ilyukhin E."/>
        </authorList>
    </citation>
    <scope>NUCLEOTIDE SEQUENCE [LARGE SCALE GENOMIC DNA]</scope>
    <source>
        <strain evidence="2 3">M169</strain>
    </source>
</reference>
<name>A0ABR1PNQ1_DIAER</name>
<gene>
    <name evidence="2" type="ORF">SLS63_000959</name>
</gene>
<feature type="region of interest" description="Disordered" evidence="1">
    <location>
        <begin position="23"/>
        <end position="51"/>
    </location>
</feature>
<evidence type="ECO:0000313" key="2">
    <source>
        <dbReference type="EMBL" id="KAK7741405.1"/>
    </source>
</evidence>
<dbReference type="Proteomes" id="UP001430848">
    <property type="component" value="Unassembled WGS sequence"/>
</dbReference>
<evidence type="ECO:0000313" key="3">
    <source>
        <dbReference type="Proteomes" id="UP001430848"/>
    </source>
</evidence>
<evidence type="ECO:0000256" key="1">
    <source>
        <dbReference type="SAM" id="MobiDB-lite"/>
    </source>
</evidence>
<keyword evidence="3" id="KW-1185">Reference proteome</keyword>
<comment type="caution">
    <text evidence="2">The sequence shown here is derived from an EMBL/GenBank/DDBJ whole genome shotgun (WGS) entry which is preliminary data.</text>
</comment>
<accession>A0ABR1PNQ1</accession>